<dbReference type="Gene3D" id="1.20.120.330">
    <property type="entry name" value="Nucleotidyltransferases domain 2"/>
    <property type="match status" value="1"/>
</dbReference>
<dbReference type="AlphaFoldDB" id="A0A328AGT1"/>
<gene>
    <name evidence="3" type="ORF">DJ017_05090</name>
</gene>
<evidence type="ECO:0000313" key="3">
    <source>
        <dbReference type="EMBL" id="RAK53940.1"/>
    </source>
</evidence>
<comment type="caution">
    <text evidence="3">The sequence shown here is derived from an EMBL/GenBank/DDBJ whole genome shotgun (WGS) entry which is preliminary data.</text>
</comment>
<dbReference type="EMBL" id="QFYQ01000001">
    <property type="protein sequence ID" value="RAK53940.1"/>
    <property type="molecule type" value="Genomic_DNA"/>
</dbReference>
<evidence type="ECO:0000313" key="4">
    <source>
        <dbReference type="Proteomes" id="UP000249254"/>
    </source>
</evidence>
<proteinExistence type="predicted"/>
<organism evidence="3 4">
    <name type="scientific">Phenylobacterium soli</name>
    <dbReference type="NCBI Taxonomy" id="2170551"/>
    <lineage>
        <taxon>Bacteria</taxon>
        <taxon>Pseudomonadati</taxon>
        <taxon>Pseudomonadota</taxon>
        <taxon>Alphaproteobacteria</taxon>
        <taxon>Caulobacterales</taxon>
        <taxon>Caulobacteraceae</taxon>
        <taxon>Phenylobacterium</taxon>
    </lineage>
</organism>
<evidence type="ECO:0008006" key="5">
    <source>
        <dbReference type="Google" id="ProtNLM"/>
    </source>
</evidence>
<accession>A0A328AGT1</accession>
<keyword evidence="2" id="KW-0732">Signal</keyword>
<dbReference type="Proteomes" id="UP000249254">
    <property type="component" value="Unassembled WGS sequence"/>
</dbReference>
<feature type="chain" id="PRO_5016282172" description="Lipoprotein" evidence="2">
    <location>
        <begin position="25"/>
        <end position="132"/>
    </location>
</feature>
<keyword evidence="4" id="KW-1185">Reference proteome</keyword>
<dbReference type="PROSITE" id="PS51257">
    <property type="entry name" value="PROKAR_LIPOPROTEIN"/>
    <property type="match status" value="1"/>
</dbReference>
<reference evidence="4" key="1">
    <citation type="submission" date="2018-05" db="EMBL/GenBank/DDBJ databases">
        <authorList>
            <person name="Li X."/>
        </authorList>
    </citation>
    <scope>NUCLEOTIDE SEQUENCE [LARGE SCALE GENOMIC DNA]</scope>
    <source>
        <strain evidence="4">LX32</strain>
    </source>
</reference>
<evidence type="ECO:0000256" key="1">
    <source>
        <dbReference type="SAM" id="MobiDB-lite"/>
    </source>
</evidence>
<feature type="compositionally biased region" description="Basic residues" evidence="1">
    <location>
        <begin position="109"/>
        <end position="120"/>
    </location>
</feature>
<feature type="signal peptide" evidence="2">
    <location>
        <begin position="1"/>
        <end position="24"/>
    </location>
</feature>
<name>A0A328AGT1_9CAUL</name>
<dbReference type="RefSeq" id="WP_111527691.1">
    <property type="nucleotide sequence ID" value="NZ_JBHRSG010000002.1"/>
</dbReference>
<evidence type="ECO:0000256" key="2">
    <source>
        <dbReference type="SAM" id="SignalP"/>
    </source>
</evidence>
<feature type="compositionally biased region" description="Low complexity" evidence="1">
    <location>
        <begin position="44"/>
        <end position="91"/>
    </location>
</feature>
<sequence length="132" mass="13175">MRTAATKLTLTALLTGAVALSGCASIDSVKRAQATADQALAMAQSDQAASQHAQSSADAAAAAAQRAQSSADAAASAAQSAQSAAQAASAQVGDLSTRVDRMQRQRATSGKRHHRTRHHAPAATGANAGERG</sequence>
<protein>
    <recommendedName>
        <fullName evidence="5">Lipoprotein</fullName>
    </recommendedName>
</protein>
<feature type="region of interest" description="Disordered" evidence="1">
    <location>
        <begin position="44"/>
        <end position="132"/>
    </location>
</feature>